<sequence length="158" mass="16172">MTLADLASFRPAAPTLGGEPAGFGVVGMPTNLLASASEERIPGTVLGWDVTVRFVPTAYVFDNGDGTTTRADTGGSAWASLGQGQFTPTATSHAYGARGTYAVSVTVEYAASVDFGTGWRPVPGVVRAQVGGYGVRVVEVRTALVDRTCAEDPTGPGC</sequence>
<dbReference type="Gene3D" id="2.60.40.10">
    <property type="entry name" value="Immunoglobulins"/>
    <property type="match status" value="1"/>
</dbReference>
<organism evidence="2 3">
    <name type="scientific">Microbacterium psychrotolerans</name>
    <dbReference type="NCBI Taxonomy" id="3068321"/>
    <lineage>
        <taxon>Bacteria</taxon>
        <taxon>Bacillati</taxon>
        <taxon>Actinomycetota</taxon>
        <taxon>Actinomycetes</taxon>
        <taxon>Micrococcales</taxon>
        <taxon>Microbacteriaceae</taxon>
        <taxon>Microbacterium</taxon>
    </lineage>
</organism>
<evidence type="ECO:0000259" key="1">
    <source>
        <dbReference type="PROSITE" id="PS50093"/>
    </source>
</evidence>
<feature type="domain" description="PKD" evidence="1">
    <location>
        <begin position="56"/>
        <end position="107"/>
    </location>
</feature>
<accession>A0ABU0Z0A1</accession>
<dbReference type="PROSITE" id="PS50093">
    <property type="entry name" value="PKD"/>
    <property type="match status" value="1"/>
</dbReference>
<protein>
    <recommendedName>
        <fullName evidence="1">PKD domain-containing protein</fullName>
    </recommendedName>
</protein>
<comment type="caution">
    <text evidence="2">The sequence shown here is derived from an EMBL/GenBank/DDBJ whole genome shotgun (WGS) entry which is preliminary data.</text>
</comment>
<dbReference type="InterPro" id="IPR000601">
    <property type="entry name" value="PKD_dom"/>
</dbReference>
<dbReference type="RefSeq" id="WP_308867475.1">
    <property type="nucleotide sequence ID" value="NZ_JAVFWO010000002.1"/>
</dbReference>
<gene>
    <name evidence="2" type="ORF">Q9R08_08470</name>
</gene>
<dbReference type="Proteomes" id="UP001235133">
    <property type="component" value="Unassembled WGS sequence"/>
</dbReference>
<keyword evidence="3" id="KW-1185">Reference proteome</keyword>
<evidence type="ECO:0000313" key="2">
    <source>
        <dbReference type="EMBL" id="MDQ7878002.1"/>
    </source>
</evidence>
<dbReference type="InterPro" id="IPR013783">
    <property type="entry name" value="Ig-like_fold"/>
</dbReference>
<proteinExistence type="predicted"/>
<dbReference type="EMBL" id="JAVFWO010000002">
    <property type="protein sequence ID" value="MDQ7878002.1"/>
    <property type="molecule type" value="Genomic_DNA"/>
</dbReference>
<evidence type="ECO:0000313" key="3">
    <source>
        <dbReference type="Proteomes" id="UP001235133"/>
    </source>
</evidence>
<name>A0ABU0Z0A1_9MICO</name>
<reference evidence="2 3" key="1">
    <citation type="submission" date="2023-08" db="EMBL/GenBank/DDBJ databases">
        <title>Microbacterium psychrotolerans sp. nov., a psychrotolerant bacterium isolated from soil in Heilongjiang Province, China.</title>
        <authorList>
            <person name="An P."/>
            <person name="Zhao D."/>
            <person name="Xiang H."/>
        </authorList>
    </citation>
    <scope>NUCLEOTIDE SEQUENCE [LARGE SCALE GENOMIC DNA]</scope>
    <source>
        <strain evidence="2 3">QXD-8</strain>
    </source>
</reference>